<dbReference type="Proteomes" id="UP000004605">
    <property type="component" value="Unassembled WGS sequence"/>
</dbReference>
<comment type="caution">
    <text evidence="1">The sequence shown here is derived from an EMBL/GenBank/DDBJ whole genome shotgun (WGS) entry which is preliminary data.</text>
</comment>
<dbReference type="EMBL" id="AFWF01000216">
    <property type="protein sequence ID" value="EGU35957.1"/>
    <property type="molecule type" value="Genomic_DNA"/>
</dbReference>
<name>F9S591_9VIBR</name>
<proteinExistence type="predicted"/>
<protein>
    <submittedName>
        <fullName evidence="1">Uncharacterized protein</fullName>
    </submittedName>
</protein>
<evidence type="ECO:0000313" key="1">
    <source>
        <dbReference type="EMBL" id="EGU35957.1"/>
    </source>
</evidence>
<dbReference type="AlphaFoldDB" id="F9S591"/>
<keyword evidence="2" id="KW-1185">Reference proteome</keyword>
<evidence type="ECO:0000313" key="2">
    <source>
        <dbReference type="Proteomes" id="UP000004605"/>
    </source>
</evidence>
<gene>
    <name evidence="1" type="ORF">VII00023_08959</name>
</gene>
<organism evidence="1 2">
    <name type="scientific">Vibrio ichthyoenteri ATCC 700023</name>
    <dbReference type="NCBI Taxonomy" id="870968"/>
    <lineage>
        <taxon>Bacteria</taxon>
        <taxon>Pseudomonadati</taxon>
        <taxon>Pseudomonadota</taxon>
        <taxon>Gammaproteobacteria</taxon>
        <taxon>Vibrionales</taxon>
        <taxon>Vibrionaceae</taxon>
        <taxon>Vibrio</taxon>
    </lineage>
</organism>
<reference evidence="1 2" key="1">
    <citation type="journal article" date="2012" name="Int. J. Syst. Evol. Microbiol.">
        <title>Vibrio caribbeanicus sp. nov., isolated from the marine sponge Scleritoderma cyanea.</title>
        <authorList>
            <person name="Hoffmann M."/>
            <person name="Monday S.R."/>
            <person name="Allard M.W."/>
            <person name="Strain E.A."/>
            <person name="Whittaker P."/>
            <person name="Naum M."/>
            <person name="McCarthy P.J."/>
            <person name="Lopez J.V."/>
            <person name="Fischer M."/>
            <person name="Brown E.W."/>
        </authorList>
    </citation>
    <scope>NUCLEOTIDE SEQUENCE [LARGE SCALE GENOMIC DNA]</scope>
    <source>
        <strain evidence="1 2">ATCC 700023</strain>
    </source>
</reference>
<sequence>MRFFFCYDKNIQSSKRLRGVRIELESAAHQKW</sequence>
<accession>F9S591</accession>